<evidence type="ECO:0000313" key="2">
    <source>
        <dbReference type="Proteomes" id="UP000230154"/>
    </source>
</evidence>
<sequence length="87" mass="9210">MSTPNKSVLATVGADDILNAAKPTPMAIDMMAIRLRALRKKTGQKCLTPSCHAFPASTCAFFKPSNVCPMPPTSAACDVTATKIKRT</sequence>
<reference evidence="2" key="1">
    <citation type="submission" date="2017-09" db="EMBL/GenBank/DDBJ databases">
        <title>Depth-based differentiation of microbial function through sediment-hosted aquifers and enrichment of novel symbionts in the deep terrestrial subsurface.</title>
        <authorList>
            <person name="Probst A.J."/>
            <person name="Ladd B."/>
            <person name="Jarett J.K."/>
            <person name="Geller-Mcgrath D.E."/>
            <person name="Sieber C.M.K."/>
            <person name="Emerson J.B."/>
            <person name="Anantharaman K."/>
            <person name="Thomas B.C."/>
            <person name="Malmstrom R."/>
            <person name="Stieglmeier M."/>
            <person name="Klingl A."/>
            <person name="Woyke T."/>
            <person name="Ryan C.M."/>
            <person name="Banfield J.F."/>
        </authorList>
    </citation>
    <scope>NUCLEOTIDE SEQUENCE [LARGE SCALE GENOMIC DNA]</scope>
</reference>
<comment type="caution">
    <text evidence="1">The sequence shown here is derived from an EMBL/GenBank/DDBJ whole genome shotgun (WGS) entry which is preliminary data.</text>
</comment>
<dbReference type="EMBL" id="PFCB01000023">
    <property type="protein sequence ID" value="PIR74320.1"/>
    <property type="molecule type" value="Genomic_DNA"/>
</dbReference>
<organism evidence="1 2">
    <name type="scientific">Candidatus Magasanikbacteria bacterium CG10_big_fil_rev_8_21_14_0_10_47_10</name>
    <dbReference type="NCBI Taxonomy" id="1974652"/>
    <lineage>
        <taxon>Bacteria</taxon>
        <taxon>Candidatus Magasanikiibacteriota</taxon>
    </lineage>
</organism>
<dbReference type="Proteomes" id="UP000230154">
    <property type="component" value="Unassembled WGS sequence"/>
</dbReference>
<name>A0A2H0TQ78_9BACT</name>
<gene>
    <name evidence="1" type="ORF">COU35_03435</name>
</gene>
<accession>A0A2H0TQ78</accession>
<evidence type="ECO:0000313" key="1">
    <source>
        <dbReference type="EMBL" id="PIR74320.1"/>
    </source>
</evidence>
<protein>
    <submittedName>
        <fullName evidence="1">Uncharacterized protein</fullName>
    </submittedName>
</protein>
<proteinExistence type="predicted"/>
<dbReference type="AlphaFoldDB" id="A0A2H0TQ78"/>